<organism evidence="2 3">
    <name type="scientific">Mikania micrantha</name>
    <name type="common">bitter vine</name>
    <dbReference type="NCBI Taxonomy" id="192012"/>
    <lineage>
        <taxon>Eukaryota</taxon>
        <taxon>Viridiplantae</taxon>
        <taxon>Streptophyta</taxon>
        <taxon>Embryophyta</taxon>
        <taxon>Tracheophyta</taxon>
        <taxon>Spermatophyta</taxon>
        <taxon>Magnoliopsida</taxon>
        <taxon>eudicotyledons</taxon>
        <taxon>Gunneridae</taxon>
        <taxon>Pentapetalae</taxon>
        <taxon>asterids</taxon>
        <taxon>campanulids</taxon>
        <taxon>Asterales</taxon>
        <taxon>Asteraceae</taxon>
        <taxon>Asteroideae</taxon>
        <taxon>Heliantheae alliance</taxon>
        <taxon>Eupatorieae</taxon>
        <taxon>Mikania</taxon>
    </lineage>
</organism>
<feature type="compositionally biased region" description="Polar residues" evidence="1">
    <location>
        <begin position="93"/>
        <end position="123"/>
    </location>
</feature>
<evidence type="ECO:0000256" key="1">
    <source>
        <dbReference type="SAM" id="MobiDB-lite"/>
    </source>
</evidence>
<comment type="caution">
    <text evidence="2">The sequence shown here is derived from an EMBL/GenBank/DDBJ whole genome shotgun (WGS) entry which is preliminary data.</text>
</comment>
<dbReference type="EMBL" id="SZYD01000012">
    <property type="protein sequence ID" value="KAD4585611.1"/>
    <property type="molecule type" value="Genomic_DNA"/>
</dbReference>
<proteinExistence type="predicted"/>
<reference evidence="2 3" key="1">
    <citation type="submission" date="2019-05" db="EMBL/GenBank/DDBJ databases">
        <title>Mikania micrantha, genome provides insights into the molecular mechanism of rapid growth.</title>
        <authorList>
            <person name="Liu B."/>
        </authorList>
    </citation>
    <scope>NUCLEOTIDE SEQUENCE [LARGE SCALE GENOMIC DNA]</scope>
    <source>
        <strain evidence="2">NLD-2019</strain>
        <tissue evidence="2">Leaf</tissue>
    </source>
</reference>
<accession>A0A5N6NCN7</accession>
<evidence type="ECO:0000313" key="2">
    <source>
        <dbReference type="EMBL" id="KAD4585611.1"/>
    </source>
</evidence>
<keyword evidence="3" id="KW-1185">Reference proteome</keyword>
<name>A0A5N6NCN7_9ASTR</name>
<sequence length="158" mass="17401">MENGSHIITLELSRKCTSSTNLIILRKKKYGEESLNMPINTTWVTLKTHTSTLLTSFFLHPSNRSTSSFLFPSAENNPLFHLSLRILKTSPPSLTSCETQPPPSSLASRSSFNGRRKTSSSQEGKADDHQFVITHDLTVLGVAIEPTAAVISLVILTF</sequence>
<gene>
    <name evidence="2" type="ORF">E3N88_23212</name>
</gene>
<dbReference type="Proteomes" id="UP000326396">
    <property type="component" value="Linkage Group LG2"/>
</dbReference>
<evidence type="ECO:0000313" key="3">
    <source>
        <dbReference type="Proteomes" id="UP000326396"/>
    </source>
</evidence>
<dbReference type="AlphaFoldDB" id="A0A5N6NCN7"/>
<protein>
    <submittedName>
        <fullName evidence="2">Uncharacterized protein</fullName>
    </submittedName>
</protein>
<feature type="region of interest" description="Disordered" evidence="1">
    <location>
        <begin position="93"/>
        <end position="126"/>
    </location>
</feature>